<dbReference type="AlphaFoldDB" id="T1GFX2"/>
<accession>T1GFX2</accession>
<proteinExistence type="inferred from homology"/>
<evidence type="ECO:0000256" key="1">
    <source>
        <dbReference type="ARBA" id="ARBA00010228"/>
    </source>
</evidence>
<dbReference type="HOGENOM" id="CLU_2725097_0_0_1"/>
<evidence type="ECO:0000256" key="3">
    <source>
        <dbReference type="ARBA" id="ARBA00023274"/>
    </source>
</evidence>
<dbReference type="EnsemblMetazoa" id="MESCA002274-RA">
    <property type="protein sequence ID" value="MESCA002274-PA"/>
    <property type="gene ID" value="MESCA002274"/>
</dbReference>
<comment type="similarity">
    <text evidence="1">Belongs to the eukaryotic ribosomal protein eS21 family.</text>
</comment>
<keyword evidence="5" id="KW-1185">Reference proteome</keyword>
<evidence type="ECO:0000313" key="5">
    <source>
        <dbReference type="Proteomes" id="UP000015102"/>
    </source>
</evidence>
<dbReference type="OMA" id="HSISTCC"/>
<dbReference type="GO" id="GO:0005840">
    <property type="term" value="C:ribosome"/>
    <property type="evidence" value="ECO:0007669"/>
    <property type="project" value="UniProtKB-KW"/>
</dbReference>
<dbReference type="GO" id="GO:1990904">
    <property type="term" value="C:ribonucleoprotein complex"/>
    <property type="evidence" value="ECO:0007669"/>
    <property type="project" value="UniProtKB-KW"/>
</dbReference>
<dbReference type="Pfam" id="PF01249">
    <property type="entry name" value="Ribosomal_S21e"/>
    <property type="match status" value="1"/>
</dbReference>
<dbReference type="PANTHER" id="PTHR10442">
    <property type="entry name" value="40S RIBOSOMAL PROTEIN S21"/>
    <property type="match status" value="1"/>
</dbReference>
<dbReference type="GO" id="GO:0003735">
    <property type="term" value="F:structural constituent of ribosome"/>
    <property type="evidence" value="ECO:0007669"/>
    <property type="project" value="InterPro"/>
</dbReference>
<reference evidence="4" key="2">
    <citation type="submission" date="2015-06" db="UniProtKB">
        <authorList>
            <consortium name="EnsemblMetazoa"/>
        </authorList>
    </citation>
    <scope>IDENTIFICATION</scope>
</reference>
<evidence type="ECO:0008006" key="6">
    <source>
        <dbReference type="Google" id="ProtNLM"/>
    </source>
</evidence>
<dbReference type="EMBL" id="CAQQ02156003">
    <property type="status" value="NOT_ANNOTATED_CDS"/>
    <property type="molecule type" value="Genomic_DNA"/>
</dbReference>
<keyword evidence="3" id="KW-0687">Ribonucleoprotein</keyword>
<dbReference type="Gene3D" id="3.30.1230.20">
    <property type="match status" value="1"/>
</dbReference>
<dbReference type="STRING" id="36166.T1GFX2"/>
<dbReference type="InterPro" id="IPR001931">
    <property type="entry name" value="Ribosomal_eS21"/>
</dbReference>
<evidence type="ECO:0000256" key="2">
    <source>
        <dbReference type="ARBA" id="ARBA00022980"/>
    </source>
</evidence>
<reference evidence="5" key="1">
    <citation type="submission" date="2013-02" db="EMBL/GenBank/DDBJ databases">
        <authorList>
            <person name="Hughes D."/>
        </authorList>
    </citation>
    <scope>NUCLEOTIDE SEQUENCE</scope>
    <source>
        <strain>Durham</strain>
        <strain evidence="5">NC isolate 2 -- Noor lab</strain>
    </source>
</reference>
<dbReference type="InterPro" id="IPR038579">
    <property type="entry name" value="Ribosomal_eS21_sf"/>
</dbReference>
<evidence type="ECO:0000313" key="4">
    <source>
        <dbReference type="EnsemblMetazoa" id="MESCA002274-PA"/>
    </source>
</evidence>
<organism evidence="4 5">
    <name type="scientific">Megaselia scalaris</name>
    <name type="common">Humpbacked fly</name>
    <name type="synonym">Phora scalaris</name>
    <dbReference type="NCBI Taxonomy" id="36166"/>
    <lineage>
        <taxon>Eukaryota</taxon>
        <taxon>Metazoa</taxon>
        <taxon>Ecdysozoa</taxon>
        <taxon>Arthropoda</taxon>
        <taxon>Hexapoda</taxon>
        <taxon>Insecta</taxon>
        <taxon>Pterygota</taxon>
        <taxon>Neoptera</taxon>
        <taxon>Endopterygota</taxon>
        <taxon>Diptera</taxon>
        <taxon>Brachycera</taxon>
        <taxon>Muscomorpha</taxon>
        <taxon>Platypezoidea</taxon>
        <taxon>Phoridae</taxon>
        <taxon>Megaseliini</taxon>
        <taxon>Megaselia</taxon>
    </lineage>
</organism>
<name>T1GFX2_MEGSC</name>
<sequence length="72" mass="8316">MGSEMKSHSILFDDMVRDLELYRNENDAGEFVDLYCPRKCTSSHRIIYAKNHDSVQLNITDVYPETGRMTGT</sequence>
<dbReference type="Proteomes" id="UP000015102">
    <property type="component" value="Unassembled WGS sequence"/>
</dbReference>
<dbReference type="GO" id="GO:0006412">
    <property type="term" value="P:translation"/>
    <property type="evidence" value="ECO:0007669"/>
    <property type="project" value="InterPro"/>
</dbReference>
<protein>
    <recommendedName>
        <fullName evidence="6">40S ribosomal protein S21</fullName>
    </recommendedName>
</protein>
<keyword evidence="2" id="KW-0689">Ribosomal protein</keyword>